<dbReference type="Gene3D" id="1.10.101.10">
    <property type="entry name" value="PGBD-like superfamily/PGBD"/>
    <property type="match status" value="1"/>
</dbReference>
<dbReference type="GO" id="GO:0019867">
    <property type="term" value="C:outer membrane"/>
    <property type="evidence" value="ECO:0007669"/>
    <property type="project" value="TreeGrafter"/>
</dbReference>
<dbReference type="GO" id="GO:0009254">
    <property type="term" value="P:peptidoglycan turnover"/>
    <property type="evidence" value="ECO:0007669"/>
    <property type="project" value="TreeGrafter"/>
</dbReference>
<dbReference type="InterPro" id="IPR002477">
    <property type="entry name" value="Peptidoglycan-bd-like"/>
</dbReference>
<comment type="catalytic activity">
    <reaction evidence="1">
        <text>Hydrolyzes the link between N-acetylmuramoyl residues and L-amino acid residues in certain cell-wall glycopeptides.</text>
        <dbReference type="EC" id="3.5.1.28"/>
    </reaction>
</comment>
<evidence type="ECO:0000256" key="5">
    <source>
        <dbReference type="ARBA" id="ARBA00023316"/>
    </source>
</evidence>
<evidence type="ECO:0000256" key="2">
    <source>
        <dbReference type="ARBA" id="ARBA00007553"/>
    </source>
</evidence>
<dbReference type="PANTHER" id="PTHR30417:SF1">
    <property type="entry name" value="N-ACETYLMURAMOYL-L-ALANINE AMIDASE AMID"/>
    <property type="match status" value="1"/>
</dbReference>
<name>A0A2N4UAC6_9BURK</name>
<dbReference type="PANTHER" id="PTHR30417">
    <property type="entry name" value="N-ACETYLMURAMOYL-L-ALANINE AMIDASE AMID"/>
    <property type="match status" value="1"/>
</dbReference>
<evidence type="ECO:0000313" key="8">
    <source>
        <dbReference type="EMBL" id="PLC51949.1"/>
    </source>
</evidence>
<protein>
    <recommendedName>
        <fullName evidence="3">N-acetylmuramoyl-L-alanine amidase</fullName>
        <ecNumber evidence="3">3.5.1.28</ecNumber>
    </recommendedName>
</protein>
<evidence type="ECO:0000256" key="6">
    <source>
        <dbReference type="SAM" id="SignalP"/>
    </source>
</evidence>
<dbReference type="EC" id="3.5.1.28" evidence="3"/>
<dbReference type="SUPFAM" id="SSF55846">
    <property type="entry name" value="N-acetylmuramoyl-L-alanine amidase-like"/>
    <property type="match status" value="1"/>
</dbReference>
<dbReference type="InterPro" id="IPR036505">
    <property type="entry name" value="Amidase/PGRP_sf"/>
</dbReference>
<dbReference type="GO" id="GO:0071555">
    <property type="term" value="P:cell wall organization"/>
    <property type="evidence" value="ECO:0007669"/>
    <property type="project" value="UniProtKB-KW"/>
</dbReference>
<dbReference type="AlphaFoldDB" id="A0A2N4UAC6"/>
<comment type="caution">
    <text evidence="8">The sequence shown here is derived from an EMBL/GenBank/DDBJ whole genome shotgun (WGS) entry which is preliminary data.</text>
</comment>
<evidence type="ECO:0000256" key="1">
    <source>
        <dbReference type="ARBA" id="ARBA00001561"/>
    </source>
</evidence>
<dbReference type="InterPro" id="IPR051206">
    <property type="entry name" value="NAMLAA_amidase_2"/>
</dbReference>
<dbReference type="FunFam" id="3.40.80.10:FF:000003">
    <property type="entry name" value="N-acetylmuramoyl-L-alanine amidase"/>
    <property type="match status" value="1"/>
</dbReference>
<dbReference type="GO" id="GO:0008745">
    <property type="term" value="F:N-acetylmuramoyl-L-alanine amidase activity"/>
    <property type="evidence" value="ECO:0007669"/>
    <property type="project" value="UniProtKB-EC"/>
</dbReference>
<dbReference type="Gene3D" id="3.40.80.10">
    <property type="entry name" value="Peptidoglycan recognition protein-like"/>
    <property type="match status" value="1"/>
</dbReference>
<evidence type="ECO:0000313" key="9">
    <source>
        <dbReference type="Proteomes" id="UP000234190"/>
    </source>
</evidence>
<feature type="domain" description="N-acetylmuramoyl-L-alanine amidase" evidence="7">
    <location>
        <begin position="29"/>
        <end position="167"/>
    </location>
</feature>
<feature type="chain" id="PRO_5014859369" description="N-acetylmuramoyl-L-alanine amidase" evidence="6">
    <location>
        <begin position="22"/>
        <end position="260"/>
    </location>
</feature>
<dbReference type="InterPro" id="IPR002502">
    <property type="entry name" value="Amidase_domain"/>
</dbReference>
<keyword evidence="5" id="KW-0961">Cell wall biogenesis/degradation</keyword>
<dbReference type="OrthoDB" id="9794842at2"/>
<dbReference type="InterPro" id="IPR036366">
    <property type="entry name" value="PGBDSf"/>
</dbReference>
<organism evidence="8 9">
    <name type="scientific">Pollutimonas subterranea</name>
    <dbReference type="NCBI Taxonomy" id="2045210"/>
    <lineage>
        <taxon>Bacteria</taxon>
        <taxon>Pseudomonadati</taxon>
        <taxon>Pseudomonadota</taxon>
        <taxon>Betaproteobacteria</taxon>
        <taxon>Burkholderiales</taxon>
        <taxon>Alcaligenaceae</taxon>
        <taxon>Pollutimonas</taxon>
    </lineage>
</organism>
<dbReference type="Pfam" id="PF01471">
    <property type="entry name" value="PG_binding_1"/>
    <property type="match status" value="1"/>
</dbReference>
<dbReference type="Pfam" id="PF01510">
    <property type="entry name" value="Amidase_2"/>
    <property type="match status" value="1"/>
</dbReference>
<evidence type="ECO:0000259" key="7">
    <source>
        <dbReference type="SMART" id="SM00644"/>
    </source>
</evidence>
<keyword evidence="6" id="KW-0732">Signal</keyword>
<dbReference type="InterPro" id="IPR036365">
    <property type="entry name" value="PGBD-like_sf"/>
</dbReference>
<dbReference type="Proteomes" id="UP000234190">
    <property type="component" value="Unassembled WGS sequence"/>
</dbReference>
<sequence length="260" mass="29073">MRLKHLISAVALLLLTACATRQPGEFTIDRSIQAKSQNSRVEFIVLHYTATGNEASLKILSQQNVSSHYLVTSAPEPLVYQLVDESRRAWHAGNSEWFGRTDMNSGSIGIEIVNHGRKDDGTWEPYTAAQIAVVSALLKDIVARHQIKPFNIVGHSDIAPQRKIDPGPLFPWKQLAQQGLGRWYDENKARAYEQEFLRSGLPDMNWVQAELQRAGYIIPRNGEQGKATKNVIAAFQMHYRPSLHDGVPDAETLAILKALP</sequence>
<evidence type="ECO:0000256" key="4">
    <source>
        <dbReference type="ARBA" id="ARBA00022801"/>
    </source>
</evidence>
<keyword evidence="9" id="KW-1185">Reference proteome</keyword>
<proteinExistence type="inferred from homology"/>
<dbReference type="SUPFAM" id="SSF47090">
    <property type="entry name" value="PGBD-like"/>
    <property type="match status" value="1"/>
</dbReference>
<dbReference type="GO" id="GO:0009253">
    <property type="term" value="P:peptidoglycan catabolic process"/>
    <property type="evidence" value="ECO:0007669"/>
    <property type="project" value="InterPro"/>
</dbReference>
<dbReference type="CDD" id="cd06583">
    <property type="entry name" value="PGRP"/>
    <property type="match status" value="1"/>
</dbReference>
<dbReference type="EMBL" id="PDNW01000001">
    <property type="protein sequence ID" value="PLC51949.1"/>
    <property type="molecule type" value="Genomic_DNA"/>
</dbReference>
<keyword evidence="4" id="KW-0378">Hydrolase</keyword>
<reference evidence="8 9" key="1">
    <citation type="submission" date="2017-10" db="EMBL/GenBank/DDBJ databases">
        <title>Two draft genome sequences of Pusillimonas sp. strains isolated from a nitrate- and radionuclide-contaminated groundwater in Russia.</title>
        <authorList>
            <person name="Grouzdev D.S."/>
            <person name="Tourova T.P."/>
            <person name="Goeva M.A."/>
            <person name="Babich T.L."/>
            <person name="Sokolova D.S."/>
            <person name="Abdullin R."/>
            <person name="Poltaraus A.B."/>
            <person name="Toshchakov S.V."/>
            <person name="Nazina T.N."/>
        </authorList>
    </citation>
    <scope>NUCLEOTIDE SEQUENCE [LARGE SCALE GENOMIC DNA]</scope>
    <source>
        <strain evidence="8 9">JR1/69-3-13</strain>
    </source>
</reference>
<dbReference type="PROSITE" id="PS51257">
    <property type="entry name" value="PROKAR_LIPOPROTEIN"/>
    <property type="match status" value="1"/>
</dbReference>
<gene>
    <name evidence="8" type="ORF">CR159_01425</name>
</gene>
<accession>A0A2N4UAC6</accession>
<evidence type="ECO:0000256" key="3">
    <source>
        <dbReference type="ARBA" id="ARBA00011901"/>
    </source>
</evidence>
<comment type="similarity">
    <text evidence="2">Belongs to the N-acetylmuramoyl-L-alanine amidase 2 family.</text>
</comment>
<dbReference type="SMART" id="SM00644">
    <property type="entry name" value="Ami_2"/>
    <property type="match status" value="1"/>
</dbReference>
<feature type="signal peptide" evidence="6">
    <location>
        <begin position="1"/>
        <end position="21"/>
    </location>
</feature>